<evidence type="ECO:0000313" key="3">
    <source>
        <dbReference type="EMBL" id="KAK1749844.1"/>
    </source>
</evidence>
<evidence type="ECO:0000259" key="1">
    <source>
        <dbReference type="Pfam" id="PF23394"/>
    </source>
</evidence>
<feature type="domain" description="SAM-like" evidence="2">
    <location>
        <begin position="886"/>
        <end position="957"/>
    </location>
</feature>
<feature type="domain" description="DUF7102" evidence="1">
    <location>
        <begin position="723"/>
        <end position="875"/>
    </location>
</feature>
<dbReference type="AlphaFoldDB" id="A0AAJ0B1A1"/>
<dbReference type="EMBL" id="MU839852">
    <property type="protein sequence ID" value="KAK1749844.1"/>
    <property type="molecule type" value="Genomic_DNA"/>
</dbReference>
<proteinExistence type="predicted"/>
<keyword evidence="4" id="KW-1185">Reference proteome</keyword>
<evidence type="ECO:0000259" key="2">
    <source>
        <dbReference type="Pfam" id="PF23395"/>
    </source>
</evidence>
<dbReference type="InterPro" id="IPR057559">
    <property type="entry name" value="SAM_6"/>
</dbReference>
<sequence>MSSAAGQMDLQTGNDLLALKDGVRTETAQETEYSFDMAADEYARWNGLTVDSRGDPWAAVEHDDAIISTLPAPGANSLFELGNLPECSFSGIIIKTEQWQLPQSSLRLLQSVCKPESERNIAALMEEVCFADTAEQRRLKVEVPLLSSDHADDCRKLAKRVRIFVTPELDADSLPAPADISGSSGLEFAEVDKDADKKLMERLAKEPLEIGRDSMAVLAQSLKADLTEEDTKDFFESIIAYRGLRPSGHVTPPISPELKPLPDYFLPCDEDLQVPEPSDSGSVSGEVRAAEAKIFEDDNSFWDSVAGQVLPSPDDFGDLDISGLIKDGKLAGPSPLFSPKPLPRDLKLDVPLFLLDMEVDSPTRVIEPKDLARARALVDESSSDTFIQQDAEFTELLQAHAMMAMRSAEQEKLEPLDAIARVPVPIMDFSLPAPEWGVDIWDPAAMFKWVRARANVNWQSPKWVANQLAEQRMVWTPLPHMGQTASRLLSEKIEAPSGYLQSILDEQLRPVMTSADCVSKHRRLLILELRDDDGDIKPLSAIADSITEQDLSVRRAKNPRGAGKASRPEVAPHRRENMLARRRNEEQHSRDIVMAGRKRTTYEIDPKLLRSLAAKSRTWNTQQSFPGSPGNLQDLGKFYTFESLAGDFPDIKVHKKPKLLGSPFFRGPEVDQPAGQACSVLQPASHSNQEITHPEPRPKLFAAVAPPINPPNTPLQVLISVRRKRITRELQHLIPGIEFVERNYDRFQSPTGLPDVLLSSMEDADITISPATGILLTTMVMLRQKPLPGDKGQLLFRNVVENVASRYERLVILVSEGNTHQETMNPLAHSDAKALADFQGLVAGLQTDVELLYVGGGTKTLVRWLAAVICKYAAEAYDTQHLLVPAETWWEVFLRRAGMNSYAAQVVLANLEHPRDAPGRAPFRGLPLFITMSRDERRVLLESSLGGRRVLDRVSDTIDKQWGPRMRRNEGEWRATAARQLAIGNADFIVR</sequence>
<protein>
    <submittedName>
        <fullName evidence="3">Uncharacterized protein</fullName>
    </submittedName>
</protein>
<dbReference type="Pfam" id="PF23395">
    <property type="entry name" value="SAM_6"/>
    <property type="match status" value="1"/>
</dbReference>
<reference evidence="3" key="1">
    <citation type="submission" date="2023-06" db="EMBL/GenBank/DDBJ databases">
        <title>Genome-scale phylogeny and comparative genomics of the fungal order Sordariales.</title>
        <authorList>
            <consortium name="Lawrence Berkeley National Laboratory"/>
            <person name="Hensen N."/>
            <person name="Bonometti L."/>
            <person name="Westerberg I."/>
            <person name="Brannstrom I.O."/>
            <person name="Guillou S."/>
            <person name="Cros-Aarteil S."/>
            <person name="Calhoun S."/>
            <person name="Haridas S."/>
            <person name="Kuo A."/>
            <person name="Mondo S."/>
            <person name="Pangilinan J."/>
            <person name="Riley R."/>
            <person name="Labutti K."/>
            <person name="Andreopoulos B."/>
            <person name="Lipzen A."/>
            <person name="Chen C."/>
            <person name="Yanf M."/>
            <person name="Daum C."/>
            <person name="Ng V."/>
            <person name="Clum A."/>
            <person name="Steindorff A."/>
            <person name="Ohm R."/>
            <person name="Martin F."/>
            <person name="Silar P."/>
            <person name="Natvig D."/>
            <person name="Lalanne C."/>
            <person name="Gautier V."/>
            <person name="Ament-Velasquez S.L."/>
            <person name="Kruys A."/>
            <person name="Hutchinson M.I."/>
            <person name="Powell A.J."/>
            <person name="Barry K."/>
            <person name="Miller A.N."/>
            <person name="Grigoriev I.V."/>
            <person name="Debuchy R."/>
            <person name="Gladieux P."/>
            <person name="Thoren M.H."/>
            <person name="Johannesson H."/>
        </authorList>
    </citation>
    <scope>NUCLEOTIDE SEQUENCE</scope>
    <source>
        <strain evidence="3">PSN4</strain>
    </source>
</reference>
<name>A0AAJ0B1A1_9PEZI</name>
<comment type="caution">
    <text evidence="3">The sequence shown here is derived from an EMBL/GenBank/DDBJ whole genome shotgun (WGS) entry which is preliminary data.</text>
</comment>
<dbReference type="Proteomes" id="UP001239445">
    <property type="component" value="Unassembled WGS sequence"/>
</dbReference>
<organism evidence="3 4">
    <name type="scientific">Echria macrotheca</name>
    <dbReference type="NCBI Taxonomy" id="438768"/>
    <lineage>
        <taxon>Eukaryota</taxon>
        <taxon>Fungi</taxon>
        <taxon>Dikarya</taxon>
        <taxon>Ascomycota</taxon>
        <taxon>Pezizomycotina</taxon>
        <taxon>Sordariomycetes</taxon>
        <taxon>Sordariomycetidae</taxon>
        <taxon>Sordariales</taxon>
        <taxon>Schizotheciaceae</taxon>
        <taxon>Echria</taxon>
    </lineage>
</organism>
<dbReference type="InterPro" id="IPR055528">
    <property type="entry name" value="DUF7102"/>
</dbReference>
<dbReference type="Pfam" id="PF23394">
    <property type="entry name" value="DUF7102"/>
    <property type="match status" value="1"/>
</dbReference>
<gene>
    <name evidence="3" type="ORF">QBC47DRAFT_439944</name>
</gene>
<evidence type="ECO:0000313" key="4">
    <source>
        <dbReference type="Proteomes" id="UP001239445"/>
    </source>
</evidence>
<accession>A0AAJ0B1A1</accession>